<dbReference type="PIRSF" id="PIRSF029477">
    <property type="entry name" value="UCP029477"/>
    <property type="match status" value="1"/>
</dbReference>
<evidence type="ECO:0000313" key="2">
    <source>
        <dbReference type="EMBL" id="OZI31957.1"/>
    </source>
</evidence>
<keyword evidence="3" id="KW-1185">Reference proteome</keyword>
<dbReference type="EMBL" id="NEVM01000005">
    <property type="protein sequence ID" value="OZI31957.1"/>
    <property type="molecule type" value="Genomic_DNA"/>
</dbReference>
<proteinExistence type="predicted"/>
<dbReference type="AlphaFoldDB" id="A0A261S4P0"/>
<accession>A0A261S4P0</accession>
<dbReference type="Gene3D" id="1.20.1260.10">
    <property type="match status" value="1"/>
</dbReference>
<dbReference type="Pfam" id="PF09537">
    <property type="entry name" value="DUF2383"/>
    <property type="match status" value="1"/>
</dbReference>
<evidence type="ECO:0000259" key="1">
    <source>
        <dbReference type="Pfam" id="PF09537"/>
    </source>
</evidence>
<reference evidence="3" key="1">
    <citation type="submission" date="2017-05" db="EMBL/GenBank/DDBJ databases">
        <title>Complete and WGS of Bordetella genogroups.</title>
        <authorList>
            <person name="Spilker T."/>
            <person name="Lipuma J."/>
        </authorList>
    </citation>
    <scope>NUCLEOTIDE SEQUENCE [LARGE SCALE GENOMIC DNA]</scope>
    <source>
        <strain evidence="3">AU16122</strain>
    </source>
</reference>
<dbReference type="RefSeq" id="WP_094856363.1">
    <property type="nucleotide sequence ID" value="NZ_NEVM01000005.1"/>
</dbReference>
<dbReference type="InterPro" id="IPR011971">
    <property type="entry name" value="CHP02284"/>
</dbReference>
<feature type="domain" description="DUF2383" evidence="1">
    <location>
        <begin position="5"/>
        <end position="114"/>
    </location>
</feature>
<sequence>MADHIVKVLNELIETSKNGEKGFAKAAEDTKTAELKMLFENRSRDCASGAGELQAIVRQLGGDPATGGTVAGAMHRGWTELKSTVTGRSDAAILEECERGEDHAKEKYADALKEDLTPDVRAVVERQYQGVLRNHDQIRDLRNRFKAQE</sequence>
<evidence type="ECO:0000313" key="3">
    <source>
        <dbReference type="Proteomes" id="UP000216020"/>
    </source>
</evidence>
<comment type="caution">
    <text evidence="2">The sequence shown here is derived from an EMBL/GenBank/DDBJ whole genome shotgun (WGS) entry which is preliminary data.</text>
</comment>
<dbReference type="OrthoDB" id="282393at2"/>
<organism evidence="2 3">
    <name type="scientific">Bordetella genomosp. 10</name>
    <dbReference type="NCBI Taxonomy" id="1416804"/>
    <lineage>
        <taxon>Bacteria</taxon>
        <taxon>Pseudomonadati</taxon>
        <taxon>Pseudomonadota</taxon>
        <taxon>Betaproteobacteria</taxon>
        <taxon>Burkholderiales</taxon>
        <taxon>Alcaligenaceae</taxon>
        <taxon>Bordetella</taxon>
    </lineage>
</organism>
<dbReference type="Proteomes" id="UP000216020">
    <property type="component" value="Unassembled WGS sequence"/>
</dbReference>
<dbReference type="InterPro" id="IPR019052">
    <property type="entry name" value="DUF2383"/>
</dbReference>
<protein>
    <submittedName>
        <fullName evidence="2">Aldehyde dehydrogenase</fullName>
    </submittedName>
</protein>
<dbReference type="NCBIfam" id="TIGR02284">
    <property type="entry name" value="PA2169 family four-helix-bundle protein"/>
    <property type="match status" value="1"/>
</dbReference>
<dbReference type="InterPro" id="IPR016920">
    <property type="entry name" value="UCP029477"/>
</dbReference>
<name>A0A261S4P0_9BORD</name>
<dbReference type="InterPro" id="IPR012347">
    <property type="entry name" value="Ferritin-like"/>
</dbReference>
<gene>
    <name evidence="2" type="ORF">CAL29_29340</name>
</gene>